<keyword evidence="11" id="KW-0812">Transmembrane</keyword>
<comment type="caution">
    <text evidence="13">The sequence shown here is derived from an EMBL/GenBank/DDBJ whole genome shotgun (WGS) entry which is preliminary data.</text>
</comment>
<dbReference type="SUPFAM" id="SSF57652">
    <property type="entry name" value="HIPIP (high potential iron protein)"/>
    <property type="match status" value="1"/>
</dbReference>
<evidence type="ECO:0000256" key="7">
    <source>
        <dbReference type="ARBA" id="ARBA00022982"/>
    </source>
</evidence>
<feature type="domain" description="High potential iron-sulfur proteins family profile" evidence="12">
    <location>
        <begin position="29"/>
        <end position="97"/>
    </location>
</feature>
<comment type="subunit">
    <text evidence="2 10">Homodimer.</text>
</comment>
<evidence type="ECO:0000256" key="9">
    <source>
        <dbReference type="ARBA" id="ARBA00023014"/>
    </source>
</evidence>
<comment type="function">
    <text evidence="1 10">Specific class of high-redox-potential 4Fe-4S ferredoxins. Functions in anaerobic electron transport in most purple and in some other photosynthetic bacteria and in at least one genus (Paracoccus) of halophilic, denitrifying bacteria.</text>
</comment>
<keyword evidence="5 10" id="KW-0004">4Fe-4S</keyword>
<evidence type="ECO:0000256" key="8">
    <source>
        <dbReference type="ARBA" id="ARBA00023004"/>
    </source>
</evidence>
<evidence type="ECO:0000256" key="4">
    <source>
        <dbReference type="ARBA" id="ARBA00022448"/>
    </source>
</evidence>
<evidence type="ECO:0000256" key="10">
    <source>
        <dbReference type="RuleBase" id="RU000620"/>
    </source>
</evidence>
<name>A0A0M2V3N3_9GAMM</name>
<keyword evidence="11" id="KW-1133">Transmembrane helix</keyword>
<dbReference type="PATRIC" id="fig|336831.14.peg.984"/>
<dbReference type="EMBL" id="LAHO01000009">
    <property type="protein sequence ID" value="KKO45467.1"/>
    <property type="molecule type" value="Genomic_DNA"/>
</dbReference>
<dbReference type="GO" id="GO:0046872">
    <property type="term" value="F:metal ion binding"/>
    <property type="evidence" value="ECO:0007669"/>
    <property type="project" value="UniProtKB-KW"/>
</dbReference>
<evidence type="ECO:0000256" key="2">
    <source>
        <dbReference type="ARBA" id="ARBA00011738"/>
    </source>
</evidence>
<dbReference type="InterPro" id="IPR000170">
    <property type="entry name" value="High_potential_FeS_prot"/>
</dbReference>
<dbReference type="STRING" id="336831.WG68_10510"/>
<dbReference type="GO" id="GO:0009055">
    <property type="term" value="F:electron transfer activity"/>
    <property type="evidence" value="ECO:0007669"/>
    <property type="project" value="InterPro"/>
</dbReference>
<dbReference type="GO" id="GO:0019646">
    <property type="term" value="P:aerobic electron transport chain"/>
    <property type="evidence" value="ECO:0007669"/>
    <property type="project" value="InterPro"/>
</dbReference>
<reference evidence="13 14" key="1">
    <citation type="submission" date="2015-03" db="EMBL/GenBank/DDBJ databases">
        <title>Draft genome sequences of two protease-producing strains of Arsukibacterium isolated from two cold and alkaline environments.</title>
        <authorList>
            <person name="Lylloff J.E."/>
            <person name="Skov L.B."/>
            <person name="Jepsen M."/>
            <person name="Hallin P.F."/>
            <person name="Sorensen S.J."/>
            <person name="Stougaard P."/>
            <person name="Glaring M.A."/>
        </authorList>
    </citation>
    <scope>NUCLEOTIDE SEQUENCE [LARGE SCALE GENOMIC DNA]</scope>
    <source>
        <strain evidence="13 14">GCM72</strain>
    </source>
</reference>
<dbReference type="PROSITE" id="PS51373">
    <property type="entry name" value="HIPIP"/>
    <property type="match status" value="1"/>
</dbReference>
<evidence type="ECO:0000256" key="5">
    <source>
        <dbReference type="ARBA" id="ARBA00022485"/>
    </source>
</evidence>
<feature type="transmembrane region" description="Helical" evidence="11">
    <location>
        <begin position="12"/>
        <end position="32"/>
    </location>
</feature>
<keyword evidence="6 10" id="KW-0479">Metal-binding</keyword>
<dbReference type="OrthoDB" id="5298540at2"/>
<keyword evidence="7 10" id="KW-0249">Electron transport</keyword>
<comment type="similarity">
    <text evidence="10">Belongs to the high-potential iron-sulfur protein (HiPIP) family.</text>
</comment>
<organism evidence="13 14">
    <name type="scientific">Arsukibacterium ikkense</name>
    <dbReference type="NCBI Taxonomy" id="336831"/>
    <lineage>
        <taxon>Bacteria</taxon>
        <taxon>Pseudomonadati</taxon>
        <taxon>Pseudomonadota</taxon>
        <taxon>Gammaproteobacteria</taxon>
        <taxon>Chromatiales</taxon>
        <taxon>Chromatiaceae</taxon>
        <taxon>Arsukibacterium</taxon>
    </lineage>
</organism>
<dbReference type="Gene3D" id="4.10.490.10">
    <property type="entry name" value="High potential iron-sulphur protein"/>
    <property type="match status" value="1"/>
</dbReference>
<dbReference type="InterPro" id="IPR036369">
    <property type="entry name" value="HIPIP_sf"/>
</dbReference>
<dbReference type="Pfam" id="PF01355">
    <property type="entry name" value="HIPIP"/>
    <property type="match status" value="1"/>
</dbReference>
<keyword evidence="4 10" id="KW-0813">Transport</keyword>
<keyword evidence="8 10" id="KW-0408">Iron</keyword>
<dbReference type="InterPro" id="IPR006311">
    <property type="entry name" value="TAT_signal"/>
</dbReference>
<evidence type="ECO:0000256" key="3">
    <source>
        <dbReference type="ARBA" id="ARBA00015799"/>
    </source>
</evidence>
<protein>
    <recommendedName>
        <fullName evidence="3 10">High-potential iron-sulfur protein</fullName>
        <shortName evidence="10">HiPIP</shortName>
    </recommendedName>
</protein>
<gene>
    <name evidence="13" type="ORF">WG68_10510</name>
</gene>
<evidence type="ECO:0000256" key="11">
    <source>
        <dbReference type="SAM" id="Phobius"/>
    </source>
</evidence>
<dbReference type="GO" id="GO:0051539">
    <property type="term" value="F:4 iron, 4 sulfur cluster binding"/>
    <property type="evidence" value="ECO:0007669"/>
    <property type="project" value="UniProtKB-KW"/>
</dbReference>
<dbReference type="RefSeq" id="WP_046557641.1">
    <property type="nucleotide sequence ID" value="NZ_LAHO01000009.1"/>
</dbReference>
<keyword evidence="11" id="KW-0472">Membrane</keyword>
<keyword evidence="9 10" id="KW-0411">Iron-sulfur</keyword>
<evidence type="ECO:0000313" key="14">
    <source>
        <dbReference type="Proteomes" id="UP000034228"/>
    </source>
</evidence>
<sequence length="98" mass="10481">MSNLDRRTFFKISAGTVIGITAGGVSLSALAAEKLKLDDPLAAAMRYTHKSEVEGQICGNCNLIQGEDGQEWRPCAIFPGKLVANEGWCAAWVKKIAA</sequence>
<dbReference type="Proteomes" id="UP000034228">
    <property type="component" value="Unassembled WGS sequence"/>
</dbReference>
<evidence type="ECO:0000256" key="6">
    <source>
        <dbReference type="ARBA" id="ARBA00022723"/>
    </source>
</evidence>
<dbReference type="AlphaFoldDB" id="A0A0M2V3N3"/>
<keyword evidence="14" id="KW-1185">Reference proteome</keyword>
<evidence type="ECO:0000256" key="1">
    <source>
        <dbReference type="ARBA" id="ARBA00002137"/>
    </source>
</evidence>
<evidence type="ECO:0000259" key="12">
    <source>
        <dbReference type="PROSITE" id="PS51373"/>
    </source>
</evidence>
<accession>A0A0M2V3N3</accession>
<proteinExistence type="inferred from homology"/>
<evidence type="ECO:0000313" key="13">
    <source>
        <dbReference type="EMBL" id="KKO45467.1"/>
    </source>
</evidence>
<dbReference type="PROSITE" id="PS51318">
    <property type="entry name" value="TAT"/>
    <property type="match status" value="1"/>
</dbReference>